<reference evidence="2 3" key="1">
    <citation type="submission" date="2016-02" db="EMBL/GenBank/DDBJ databases">
        <title>Draft Genome for Tepidibacillus decaturensis nov. sp. Strain Z9, an Anaerobic, Moderately Thermophilic and Heterotrophic Bacterium from Deep Subsurface of the Illinois Basin, USA.</title>
        <authorList>
            <person name="Dong Y."/>
            <person name="Chang J.Y."/>
            <person name="Sanford R."/>
            <person name="Fouke B.W."/>
        </authorList>
    </citation>
    <scope>NUCLEOTIDE SEQUENCE [LARGE SCALE GENOMIC DNA]</scope>
    <source>
        <strain evidence="2 3">Z9</strain>
    </source>
</reference>
<dbReference type="RefSeq" id="WP_068724410.1">
    <property type="nucleotide sequence ID" value="NZ_LSKU01000001.1"/>
</dbReference>
<feature type="transmembrane region" description="Helical" evidence="1">
    <location>
        <begin position="82"/>
        <end position="99"/>
    </location>
</feature>
<evidence type="ECO:0000313" key="2">
    <source>
        <dbReference type="EMBL" id="KXG43649.1"/>
    </source>
</evidence>
<feature type="transmembrane region" description="Helical" evidence="1">
    <location>
        <begin position="111"/>
        <end position="129"/>
    </location>
</feature>
<feature type="transmembrane region" description="Helical" evidence="1">
    <location>
        <begin position="58"/>
        <end position="75"/>
    </location>
</feature>
<dbReference type="InterPro" id="IPR014617">
    <property type="entry name" value="YphA_Bacsu"/>
</dbReference>
<comment type="caution">
    <text evidence="2">The sequence shown here is derived from an EMBL/GenBank/DDBJ whole genome shotgun (WGS) entry which is preliminary data.</text>
</comment>
<keyword evidence="1" id="KW-0472">Membrane</keyword>
<protein>
    <submittedName>
        <fullName evidence="2">Uncharacterized protein</fullName>
    </submittedName>
</protein>
<dbReference type="Pfam" id="PF24124">
    <property type="entry name" value="YphA"/>
    <property type="match status" value="1"/>
</dbReference>
<name>A0A135L422_9BACI</name>
<keyword evidence="1" id="KW-0812">Transmembrane</keyword>
<keyword evidence="1" id="KW-1133">Transmembrane helix</keyword>
<dbReference type="EMBL" id="LSKU01000001">
    <property type="protein sequence ID" value="KXG43649.1"/>
    <property type="molecule type" value="Genomic_DNA"/>
</dbReference>
<evidence type="ECO:0000313" key="3">
    <source>
        <dbReference type="Proteomes" id="UP000070352"/>
    </source>
</evidence>
<gene>
    <name evidence="2" type="ORF">U473_06180</name>
</gene>
<dbReference type="OrthoDB" id="2991008at2"/>
<sequence>MNDGVLTNLILLIMIILVSTGWFQSIVSEIGKGKVIFIFLAIFILSMIELPFNYQWKVNMGGFIVPMVFYFYFWIKGDKADKPYLFAATTLLGAIYFLFKELIRLDPILMLWNEQIEITFFLVMIVLFVSNKLVVRLALLIGGLLLGEIFYSFHHRTHFPQIILGNALQRDILWLSLIQLYFFQHLMILVKNWVKDKQLIKYLRIR</sequence>
<dbReference type="STRING" id="1413211.U473_06180"/>
<keyword evidence="3" id="KW-1185">Reference proteome</keyword>
<feature type="transmembrane region" description="Helical" evidence="1">
    <location>
        <begin position="134"/>
        <end position="153"/>
    </location>
</feature>
<organism evidence="2 3">
    <name type="scientific">Tepidibacillus decaturensis</name>
    <dbReference type="NCBI Taxonomy" id="1413211"/>
    <lineage>
        <taxon>Bacteria</taxon>
        <taxon>Bacillati</taxon>
        <taxon>Bacillota</taxon>
        <taxon>Bacilli</taxon>
        <taxon>Bacillales</taxon>
        <taxon>Bacillaceae</taxon>
        <taxon>Tepidibacillus</taxon>
    </lineage>
</organism>
<feature type="transmembrane region" description="Helical" evidence="1">
    <location>
        <begin position="6"/>
        <end position="23"/>
    </location>
</feature>
<evidence type="ECO:0000256" key="1">
    <source>
        <dbReference type="SAM" id="Phobius"/>
    </source>
</evidence>
<feature type="transmembrane region" description="Helical" evidence="1">
    <location>
        <begin position="35"/>
        <end position="52"/>
    </location>
</feature>
<accession>A0A135L422</accession>
<feature type="transmembrane region" description="Helical" evidence="1">
    <location>
        <begin position="173"/>
        <end position="194"/>
    </location>
</feature>
<dbReference type="AlphaFoldDB" id="A0A135L422"/>
<proteinExistence type="predicted"/>
<dbReference type="Proteomes" id="UP000070352">
    <property type="component" value="Unassembled WGS sequence"/>
</dbReference>